<dbReference type="PANTHER" id="PTHR19229:SF250">
    <property type="entry name" value="ABC TRANSPORTER DOMAIN-CONTAINING PROTEIN-RELATED"/>
    <property type="match status" value="1"/>
</dbReference>
<dbReference type="OrthoDB" id="311765at2759"/>
<keyword evidence="2 4" id="KW-0067">ATP-binding</keyword>
<dbReference type="CDD" id="cd03263">
    <property type="entry name" value="ABC_subfamily_A"/>
    <property type="match status" value="1"/>
</dbReference>
<gene>
    <name evidence="4" type="ORF">Pmar_PMAR006035</name>
</gene>
<dbReference type="InterPro" id="IPR017871">
    <property type="entry name" value="ABC_transporter-like_CS"/>
</dbReference>
<keyword evidence="1" id="KW-0547">Nucleotide-binding</keyword>
<dbReference type="GeneID" id="9065232"/>
<dbReference type="GO" id="GO:0005319">
    <property type="term" value="F:lipid transporter activity"/>
    <property type="evidence" value="ECO:0007669"/>
    <property type="project" value="TreeGrafter"/>
</dbReference>
<feature type="domain" description="ABC transporter" evidence="3">
    <location>
        <begin position="41"/>
        <end position="285"/>
    </location>
</feature>
<organism evidence="5">
    <name type="scientific">Perkinsus marinus (strain ATCC 50983 / TXsc)</name>
    <dbReference type="NCBI Taxonomy" id="423536"/>
    <lineage>
        <taxon>Eukaryota</taxon>
        <taxon>Sar</taxon>
        <taxon>Alveolata</taxon>
        <taxon>Perkinsozoa</taxon>
        <taxon>Perkinsea</taxon>
        <taxon>Perkinsida</taxon>
        <taxon>Perkinsidae</taxon>
        <taxon>Perkinsus</taxon>
    </lineage>
</organism>
<dbReference type="GO" id="GO:0005524">
    <property type="term" value="F:ATP binding"/>
    <property type="evidence" value="ECO:0007669"/>
    <property type="project" value="UniProtKB-KW"/>
</dbReference>
<dbReference type="GO" id="GO:0140359">
    <property type="term" value="F:ABC-type transporter activity"/>
    <property type="evidence" value="ECO:0007669"/>
    <property type="project" value="InterPro"/>
</dbReference>
<dbReference type="InParanoid" id="C5LA14"/>
<dbReference type="Gene3D" id="3.40.50.300">
    <property type="entry name" value="P-loop containing nucleotide triphosphate hydrolases"/>
    <property type="match status" value="1"/>
</dbReference>
<reference evidence="4 5" key="1">
    <citation type="submission" date="2008-07" db="EMBL/GenBank/DDBJ databases">
        <authorList>
            <person name="El-Sayed N."/>
            <person name="Caler E."/>
            <person name="Inman J."/>
            <person name="Amedeo P."/>
            <person name="Hass B."/>
            <person name="Wortman J."/>
        </authorList>
    </citation>
    <scope>NUCLEOTIDE SEQUENCE [LARGE SCALE GENOMIC DNA]</scope>
    <source>
        <strain evidence="5">ATCC 50983 / TXsc</strain>
    </source>
</reference>
<accession>C5LA14</accession>
<dbReference type="Pfam" id="PF00005">
    <property type="entry name" value="ABC_tran"/>
    <property type="match status" value="1"/>
</dbReference>
<dbReference type="PANTHER" id="PTHR19229">
    <property type="entry name" value="ATP-BINDING CASSETTE TRANSPORTER SUBFAMILY A ABCA"/>
    <property type="match status" value="1"/>
</dbReference>
<dbReference type="RefSeq" id="XP_002774454.1">
    <property type="nucleotide sequence ID" value="XM_002774408.1"/>
</dbReference>
<evidence type="ECO:0000256" key="1">
    <source>
        <dbReference type="ARBA" id="ARBA00022741"/>
    </source>
</evidence>
<dbReference type="PROSITE" id="PS50893">
    <property type="entry name" value="ABC_TRANSPORTER_2"/>
    <property type="match status" value="1"/>
</dbReference>
<dbReference type="InterPro" id="IPR027417">
    <property type="entry name" value="P-loop_NTPase"/>
</dbReference>
<dbReference type="InterPro" id="IPR003439">
    <property type="entry name" value="ABC_transporter-like_ATP-bd"/>
</dbReference>
<dbReference type="Proteomes" id="UP000007800">
    <property type="component" value="Unassembled WGS sequence"/>
</dbReference>
<dbReference type="SMART" id="SM00382">
    <property type="entry name" value="AAA"/>
    <property type="match status" value="1"/>
</dbReference>
<evidence type="ECO:0000313" key="4">
    <source>
        <dbReference type="EMBL" id="EER06270.1"/>
    </source>
</evidence>
<proteinExistence type="predicted"/>
<sequence>MSRRMKKYTKLTAPEKVDRSFEAAEDLREEALRADTIVEGISVRNLTKIYPKQKKAAVESLDIGVAPAEIVVLLGPNGAGKTTTMKMLTGDEIPTAGLIKLGRPEDFKLAQSGRLDFGSLYRRQVCGYCPQVDALFPELTVEEHLKLASTLKGLRLNSSASFHQQHMDSIVAGLGVGQHFKTRSAKLSGGNRRKLSLALSMLGCPRVMFLDEVTTGMDPAARRSVWAVLRGEGSRPAILMSTHYMDEASALSTRVGIMINGEMRVIGNVNELTNRFSRAISIEASLAEGFSASFLADSLSRALGITGVVVVEDFNSSVTLRVPLCEDWTPTQQIAELFRIMEGGLKTTCGVVYYNTFPMSLEQIFIDLVREQRA</sequence>
<dbReference type="GO" id="GO:0016887">
    <property type="term" value="F:ATP hydrolysis activity"/>
    <property type="evidence" value="ECO:0007669"/>
    <property type="project" value="InterPro"/>
</dbReference>
<name>C5LA14_PERM5</name>
<dbReference type="PROSITE" id="PS00211">
    <property type="entry name" value="ABC_TRANSPORTER_1"/>
    <property type="match status" value="1"/>
</dbReference>
<keyword evidence="5" id="KW-1185">Reference proteome</keyword>
<evidence type="ECO:0000259" key="3">
    <source>
        <dbReference type="PROSITE" id="PS50893"/>
    </source>
</evidence>
<dbReference type="InterPro" id="IPR026082">
    <property type="entry name" value="ABCA"/>
</dbReference>
<dbReference type="AlphaFoldDB" id="C5LA14"/>
<evidence type="ECO:0000256" key="2">
    <source>
        <dbReference type="ARBA" id="ARBA00022840"/>
    </source>
</evidence>
<evidence type="ECO:0000313" key="5">
    <source>
        <dbReference type="Proteomes" id="UP000007800"/>
    </source>
</evidence>
<protein>
    <submittedName>
        <fullName evidence="4">Nod factor export ATP-binding protein I, putative</fullName>
    </submittedName>
</protein>
<dbReference type="GO" id="GO:0016020">
    <property type="term" value="C:membrane"/>
    <property type="evidence" value="ECO:0007669"/>
    <property type="project" value="InterPro"/>
</dbReference>
<dbReference type="SUPFAM" id="SSF52540">
    <property type="entry name" value="P-loop containing nucleoside triphosphate hydrolases"/>
    <property type="match status" value="1"/>
</dbReference>
<dbReference type="EMBL" id="GG680729">
    <property type="protein sequence ID" value="EER06270.1"/>
    <property type="molecule type" value="Genomic_DNA"/>
</dbReference>
<dbReference type="InterPro" id="IPR003593">
    <property type="entry name" value="AAA+_ATPase"/>
</dbReference>